<name>A0A2W1L2Z5_9BACL</name>
<dbReference type="InterPro" id="IPR014195">
    <property type="entry name" value="Spore_III_AG"/>
</dbReference>
<keyword evidence="4" id="KW-1185">Reference proteome</keyword>
<feature type="region of interest" description="Disordered" evidence="1">
    <location>
        <begin position="52"/>
        <end position="80"/>
    </location>
</feature>
<dbReference type="AlphaFoldDB" id="A0A2W1L2Z5"/>
<accession>A0A2W1L2Z5</accession>
<evidence type="ECO:0000313" key="4">
    <source>
        <dbReference type="Proteomes" id="UP000249522"/>
    </source>
</evidence>
<keyword evidence="2" id="KW-0812">Transmembrane</keyword>
<dbReference type="Proteomes" id="UP000249522">
    <property type="component" value="Unassembled WGS sequence"/>
</dbReference>
<keyword evidence="2" id="KW-0472">Membrane</keyword>
<protein>
    <submittedName>
        <fullName evidence="3">Stage III sporulation protein AG</fullName>
    </submittedName>
</protein>
<comment type="caution">
    <text evidence="3">The sequence shown here is derived from an EMBL/GenBank/DDBJ whole genome shotgun (WGS) entry which is preliminary data.</text>
</comment>
<evidence type="ECO:0000256" key="1">
    <source>
        <dbReference type="SAM" id="MobiDB-lite"/>
    </source>
</evidence>
<evidence type="ECO:0000313" key="3">
    <source>
        <dbReference type="EMBL" id="PZD93433.1"/>
    </source>
</evidence>
<organism evidence="3 4">
    <name type="scientific">Paenibacillus sambharensis</name>
    <dbReference type="NCBI Taxonomy" id="1803190"/>
    <lineage>
        <taxon>Bacteria</taxon>
        <taxon>Bacillati</taxon>
        <taxon>Bacillota</taxon>
        <taxon>Bacilli</taxon>
        <taxon>Bacillales</taxon>
        <taxon>Paenibacillaceae</taxon>
        <taxon>Paenibacillus</taxon>
    </lineage>
</organism>
<reference evidence="3 4" key="1">
    <citation type="submission" date="2018-06" db="EMBL/GenBank/DDBJ databases">
        <title>Paenibacillus imtechensis sp. nov.</title>
        <authorList>
            <person name="Pinnaka A.K."/>
            <person name="Singh H."/>
            <person name="Kaur M."/>
        </authorList>
    </citation>
    <scope>NUCLEOTIDE SEQUENCE [LARGE SCALE GENOMIC DNA]</scope>
    <source>
        <strain evidence="3 4">SMB1</strain>
    </source>
</reference>
<dbReference type="RefSeq" id="WP_111149102.1">
    <property type="nucleotide sequence ID" value="NZ_QKRB01000057.1"/>
</dbReference>
<dbReference type="OrthoDB" id="2381602at2"/>
<dbReference type="EMBL" id="QKRB01000057">
    <property type="protein sequence ID" value="PZD93433.1"/>
    <property type="molecule type" value="Genomic_DNA"/>
</dbReference>
<gene>
    <name evidence="3" type="primary">spoIIIAG</name>
    <name evidence="3" type="ORF">DNH61_22670</name>
</gene>
<dbReference type="NCBIfam" id="TIGR02830">
    <property type="entry name" value="spore_III_AG"/>
    <property type="match status" value="1"/>
</dbReference>
<feature type="transmembrane region" description="Helical" evidence="2">
    <location>
        <begin position="27"/>
        <end position="45"/>
    </location>
</feature>
<keyword evidence="2" id="KW-1133">Transmembrane helix</keyword>
<evidence type="ECO:0000256" key="2">
    <source>
        <dbReference type="SAM" id="Phobius"/>
    </source>
</evidence>
<proteinExistence type="predicted"/>
<sequence length="211" mass="22557">MAKWLDGLESAVGGGPGGPKRVRSLRWLLLIGCLGIGLIIVNSFLTMQEVEPAADTENQPPADQEAFAGRQSGEGSAFEGIEGPLETRLKDILEKIVGVGTVDVLVTVDATEEVVYEKNGKTAEQVTEETDVKGGRRHITSETKEGQVVIYEVSGDGVPVVIKKIQPRVRGILVVAKGAENATVRKLIEDAVQRGVNIASHRISVVPRKQG</sequence>